<dbReference type="InterPro" id="IPR037066">
    <property type="entry name" value="Plug_dom_sf"/>
</dbReference>
<dbReference type="Proteomes" id="UP000295600">
    <property type="component" value="Unassembled WGS sequence"/>
</dbReference>
<dbReference type="NCBIfam" id="TIGR04057">
    <property type="entry name" value="SusC_RagA_signa"/>
    <property type="match status" value="1"/>
</dbReference>
<dbReference type="InterPro" id="IPR036942">
    <property type="entry name" value="Beta-barrel_TonB_sf"/>
</dbReference>
<comment type="similarity">
    <text evidence="7">Belongs to the TonB-dependent receptor family.</text>
</comment>
<evidence type="ECO:0000256" key="5">
    <source>
        <dbReference type="ARBA" id="ARBA00023136"/>
    </source>
</evidence>
<evidence type="ECO:0000313" key="9">
    <source>
        <dbReference type="EMBL" id="TCO92226.1"/>
    </source>
</evidence>
<evidence type="ECO:0000256" key="4">
    <source>
        <dbReference type="ARBA" id="ARBA00022692"/>
    </source>
</evidence>
<comment type="subcellular location">
    <subcellularLocation>
        <location evidence="1 7">Cell outer membrane</location>
        <topology evidence="1 7">Multi-pass membrane protein</topology>
    </subcellularLocation>
</comment>
<keyword evidence="5 7" id="KW-0472">Membrane</keyword>
<accession>A0A4R2LSM2</accession>
<comment type="caution">
    <text evidence="9">The sequence shown here is derived from an EMBL/GenBank/DDBJ whole genome shotgun (WGS) entry which is preliminary data.</text>
</comment>
<dbReference type="Gene3D" id="2.170.130.10">
    <property type="entry name" value="TonB-dependent receptor, plug domain"/>
    <property type="match status" value="1"/>
</dbReference>
<keyword evidence="2 7" id="KW-0813">Transport</keyword>
<evidence type="ECO:0000313" key="10">
    <source>
        <dbReference type="Proteomes" id="UP000295600"/>
    </source>
</evidence>
<dbReference type="GO" id="GO:0009279">
    <property type="term" value="C:cell outer membrane"/>
    <property type="evidence" value="ECO:0007669"/>
    <property type="project" value="UniProtKB-SubCell"/>
</dbReference>
<dbReference type="PROSITE" id="PS52016">
    <property type="entry name" value="TONB_DEPENDENT_REC_3"/>
    <property type="match status" value="1"/>
</dbReference>
<dbReference type="InterPro" id="IPR012910">
    <property type="entry name" value="Plug_dom"/>
</dbReference>
<dbReference type="EMBL" id="SLXB01000010">
    <property type="protein sequence ID" value="TCO92226.1"/>
    <property type="molecule type" value="Genomic_DNA"/>
</dbReference>
<name>A0A4R2LSM2_9BACE</name>
<dbReference type="RefSeq" id="WP_131926331.1">
    <property type="nucleotide sequence ID" value="NZ_SLXB01000010.1"/>
</dbReference>
<dbReference type="FunFam" id="2.170.130.10:FF:000008">
    <property type="entry name" value="SusC/RagA family TonB-linked outer membrane protein"/>
    <property type="match status" value="1"/>
</dbReference>
<evidence type="ECO:0000256" key="3">
    <source>
        <dbReference type="ARBA" id="ARBA00022452"/>
    </source>
</evidence>
<proteinExistence type="inferred from homology"/>
<dbReference type="NCBIfam" id="TIGR04056">
    <property type="entry name" value="OMP_RagA_SusC"/>
    <property type="match status" value="1"/>
</dbReference>
<gene>
    <name evidence="9" type="ORF">EV202_11083</name>
</gene>
<evidence type="ECO:0000256" key="1">
    <source>
        <dbReference type="ARBA" id="ARBA00004571"/>
    </source>
</evidence>
<evidence type="ECO:0000256" key="7">
    <source>
        <dbReference type="PROSITE-ProRule" id="PRU01360"/>
    </source>
</evidence>
<evidence type="ECO:0000256" key="2">
    <source>
        <dbReference type="ARBA" id="ARBA00022448"/>
    </source>
</evidence>
<evidence type="ECO:0000256" key="6">
    <source>
        <dbReference type="ARBA" id="ARBA00023237"/>
    </source>
</evidence>
<dbReference type="InterPro" id="IPR023997">
    <property type="entry name" value="TonB-dep_OMP_SusC/RagA_CS"/>
</dbReference>
<dbReference type="SUPFAM" id="SSF56935">
    <property type="entry name" value="Porins"/>
    <property type="match status" value="1"/>
</dbReference>
<reference evidence="9 10" key="1">
    <citation type="submission" date="2019-03" db="EMBL/GenBank/DDBJ databases">
        <title>Genomic Encyclopedia of Type Strains, Phase IV (KMG-IV): sequencing the most valuable type-strain genomes for metagenomic binning, comparative biology and taxonomic classification.</title>
        <authorList>
            <person name="Goeker M."/>
        </authorList>
    </citation>
    <scope>NUCLEOTIDE SEQUENCE [LARGE SCALE GENOMIC DNA]</scope>
    <source>
        <strain evidence="9 10">DSM 23917</strain>
    </source>
</reference>
<dbReference type="Pfam" id="PF07715">
    <property type="entry name" value="Plug"/>
    <property type="match status" value="1"/>
</dbReference>
<dbReference type="AlphaFoldDB" id="A0A4R2LSM2"/>
<sequence length="964" mass="107883">MQISFIGMQTQEVAIKPNVRVVMKAEAEQLEEVMVVAYGTAKKSSFTGSASTVSSKSIEKLQVSNVSRALEGAAPGVQVAMQSGQPGESATVRIRGIGSINSSAAPLYVVDGMPYDGSISAINPSDIESISVLKDAASTSLYGSRAANGVVVITTKRGNSQKSKVTLDARMGINSRGIPEYDIMKSPGEYMTTYWTVLKNQLGSGEKASAGLFGKLGYNPYDTDNGAIVDTNGNLTSAKLLYQDDWEKEAISNGTRQEYTLTVQGGSDKSTHFLSLGYLDDEGIISNSDYTRLSLRASGDYTVNEFIKLNGSVAYARGEQNSQAISGLSNYVNTFMFTQYVAPIYPVYAYDGKGTPVYNEDGSRRYDFGDGTYGNRAWGSNQNVVASDAANQNQIISDNVSSRFGVNITFLKDFKFSGNMGYDMTNQMQNRFMTPSFGDAAASGGRGYKYRTRSQTYTINELLNYTKEIAGKHHLDILVGHENYKYMYNYLYNAKTKFFDDLVPEYSNAITMEDMNSYSNEYTIESYLGRLNYDYDDKYYFSGSLRRDGSSRFAKDNRWGTFWSLGGSWRISKETFMENVSWISNLTLRASYGSVGNDDIYYPTTTTSNYYAYKTQYSVSNSDGSFAVSKYYHGNPDLTWETSYNFNVGLSASLWDNLLNIDFEYFNKKTEDMLYNVPQPMSSGLSYISKNALTMTNKGFEFTLGINIPMPRDMKWNWTLTGTHYKNKVTDIPEDKREAGITHSTYYNIREGKSVYDFYYYRYAGLDEKGHSLWYRDSKDKEGNITLETTDDYSKATKYYIGTALPDFQGGISTEFSWKGLDFSIAANYQLGGKIYDSMYASLMHAGSDAGRNWHQDIRNAWSETNTTSNIPVLNGNQNANTFSDRFLISATFFNIRNITLGYTFPKSWLKPAAIENARIYFAADNVALWSKRKGMDPRQYIYGQSQANYSAIRSISVGLSLTF</sequence>
<protein>
    <submittedName>
        <fullName evidence="9">TonB-linked SusC/RagA family outer membrane protein</fullName>
    </submittedName>
</protein>
<dbReference type="InterPro" id="IPR039426">
    <property type="entry name" value="TonB-dep_rcpt-like"/>
</dbReference>
<keyword evidence="3 7" id="KW-1134">Transmembrane beta strand</keyword>
<organism evidence="9 10">
    <name type="scientific">Prevotella heparinolytica</name>
    <dbReference type="NCBI Taxonomy" id="28113"/>
    <lineage>
        <taxon>Bacteria</taxon>
        <taxon>Pseudomonadati</taxon>
        <taxon>Bacteroidota</taxon>
        <taxon>Bacteroidia</taxon>
        <taxon>Bacteroidales</taxon>
        <taxon>Bacteroidaceae</taxon>
        <taxon>Bacteroides</taxon>
    </lineage>
</organism>
<evidence type="ECO:0000259" key="8">
    <source>
        <dbReference type="Pfam" id="PF07715"/>
    </source>
</evidence>
<keyword evidence="6 7" id="KW-0998">Cell outer membrane</keyword>
<dbReference type="InterPro" id="IPR023996">
    <property type="entry name" value="TonB-dep_OMP_SusC/RagA"/>
</dbReference>
<feature type="domain" description="TonB-dependent receptor plug" evidence="8">
    <location>
        <begin position="43"/>
        <end position="150"/>
    </location>
</feature>
<dbReference type="Gene3D" id="2.40.170.20">
    <property type="entry name" value="TonB-dependent receptor, beta-barrel domain"/>
    <property type="match status" value="1"/>
</dbReference>
<keyword evidence="4 7" id="KW-0812">Transmembrane</keyword>